<reference evidence="1" key="2">
    <citation type="journal article" date="2015" name="Fish Shellfish Immunol.">
        <title>Early steps in the European eel (Anguilla anguilla)-Vibrio vulnificus interaction in the gills: Role of the RtxA13 toxin.</title>
        <authorList>
            <person name="Callol A."/>
            <person name="Pajuelo D."/>
            <person name="Ebbesson L."/>
            <person name="Teles M."/>
            <person name="MacKenzie S."/>
            <person name="Amaro C."/>
        </authorList>
    </citation>
    <scope>NUCLEOTIDE SEQUENCE</scope>
</reference>
<proteinExistence type="predicted"/>
<organism evidence="1">
    <name type="scientific">Anguilla anguilla</name>
    <name type="common">European freshwater eel</name>
    <name type="synonym">Muraena anguilla</name>
    <dbReference type="NCBI Taxonomy" id="7936"/>
    <lineage>
        <taxon>Eukaryota</taxon>
        <taxon>Metazoa</taxon>
        <taxon>Chordata</taxon>
        <taxon>Craniata</taxon>
        <taxon>Vertebrata</taxon>
        <taxon>Euteleostomi</taxon>
        <taxon>Actinopterygii</taxon>
        <taxon>Neopterygii</taxon>
        <taxon>Teleostei</taxon>
        <taxon>Anguilliformes</taxon>
        <taxon>Anguillidae</taxon>
        <taxon>Anguilla</taxon>
    </lineage>
</organism>
<dbReference type="EMBL" id="GBXM01047414">
    <property type="protein sequence ID" value="JAH61163.1"/>
    <property type="molecule type" value="Transcribed_RNA"/>
</dbReference>
<sequence>MLLDEFFPDVYLKRQKKQVCDV</sequence>
<name>A0A0E9U879_ANGAN</name>
<dbReference type="AlphaFoldDB" id="A0A0E9U879"/>
<evidence type="ECO:0000313" key="1">
    <source>
        <dbReference type="EMBL" id="JAH61163.1"/>
    </source>
</evidence>
<protein>
    <submittedName>
        <fullName evidence="1">Uncharacterized protein</fullName>
    </submittedName>
</protein>
<accession>A0A0E9U879</accession>
<reference evidence="1" key="1">
    <citation type="submission" date="2014-11" db="EMBL/GenBank/DDBJ databases">
        <authorList>
            <person name="Amaro Gonzalez C."/>
        </authorList>
    </citation>
    <scope>NUCLEOTIDE SEQUENCE</scope>
</reference>